<organism evidence="1">
    <name type="scientific">Arundo donax</name>
    <name type="common">Giant reed</name>
    <name type="synonym">Donax arundinaceus</name>
    <dbReference type="NCBI Taxonomy" id="35708"/>
    <lineage>
        <taxon>Eukaryota</taxon>
        <taxon>Viridiplantae</taxon>
        <taxon>Streptophyta</taxon>
        <taxon>Embryophyta</taxon>
        <taxon>Tracheophyta</taxon>
        <taxon>Spermatophyta</taxon>
        <taxon>Magnoliopsida</taxon>
        <taxon>Liliopsida</taxon>
        <taxon>Poales</taxon>
        <taxon>Poaceae</taxon>
        <taxon>PACMAD clade</taxon>
        <taxon>Arundinoideae</taxon>
        <taxon>Arundineae</taxon>
        <taxon>Arundo</taxon>
    </lineage>
</organism>
<name>A0A0A9SZI0_ARUDO</name>
<proteinExistence type="predicted"/>
<protein>
    <submittedName>
        <fullName evidence="1">Uncharacterized protein</fullName>
    </submittedName>
</protein>
<reference evidence="1" key="1">
    <citation type="submission" date="2014-09" db="EMBL/GenBank/DDBJ databases">
        <authorList>
            <person name="Magalhaes I.L.F."/>
            <person name="Oliveira U."/>
            <person name="Santos F.R."/>
            <person name="Vidigal T.H.D.A."/>
            <person name="Brescovit A.D."/>
            <person name="Santos A.J."/>
        </authorList>
    </citation>
    <scope>NUCLEOTIDE SEQUENCE</scope>
    <source>
        <tissue evidence="1">Shoot tissue taken approximately 20 cm above the soil surface</tissue>
    </source>
</reference>
<sequence length="60" mass="6730">MASARTEVDTLYLTAHKKDPLDQINLSTTHRWCSVSQQCQTGKDAAVRTEIKNPISLTKK</sequence>
<evidence type="ECO:0000313" key="1">
    <source>
        <dbReference type="EMBL" id="JAD46404.1"/>
    </source>
</evidence>
<accession>A0A0A9SZI0</accession>
<dbReference type="AlphaFoldDB" id="A0A0A9SZI0"/>
<reference evidence="1" key="2">
    <citation type="journal article" date="2015" name="Data Brief">
        <title>Shoot transcriptome of the giant reed, Arundo donax.</title>
        <authorList>
            <person name="Barrero R.A."/>
            <person name="Guerrero F.D."/>
            <person name="Moolhuijzen P."/>
            <person name="Goolsby J.A."/>
            <person name="Tidwell J."/>
            <person name="Bellgard S.E."/>
            <person name="Bellgard M.I."/>
        </authorList>
    </citation>
    <scope>NUCLEOTIDE SEQUENCE</scope>
    <source>
        <tissue evidence="1">Shoot tissue taken approximately 20 cm above the soil surface</tissue>
    </source>
</reference>
<dbReference type="EMBL" id="GBRH01251491">
    <property type="protein sequence ID" value="JAD46404.1"/>
    <property type="molecule type" value="Transcribed_RNA"/>
</dbReference>